<evidence type="ECO:0000313" key="8">
    <source>
        <dbReference type="EMBL" id="MFB9902960.1"/>
    </source>
</evidence>
<dbReference type="InterPro" id="IPR009042">
    <property type="entry name" value="RNA_pol_sigma70_r1_2"/>
</dbReference>
<name>A0ABV5ZPZ0_9PSEU</name>
<comment type="caution">
    <text evidence="8">The sequence shown here is derived from an EMBL/GenBank/DDBJ whole genome shotgun (WGS) entry which is preliminary data.</text>
</comment>
<dbReference type="Gene3D" id="1.10.601.10">
    <property type="entry name" value="RNA Polymerase Primary Sigma Factor"/>
    <property type="match status" value="2"/>
</dbReference>
<dbReference type="CDD" id="cd06171">
    <property type="entry name" value="Sigma70_r4"/>
    <property type="match status" value="1"/>
</dbReference>
<keyword evidence="4 5" id="KW-0804">Transcription</keyword>
<evidence type="ECO:0000259" key="7">
    <source>
        <dbReference type="PROSITE" id="PS00716"/>
    </source>
</evidence>
<evidence type="ECO:0000256" key="2">
    <source>
        <dbReference type="ARBA" id="ARBA00023082"/>
    </source>
</evidence>
<dbReference type="Pfam" id="PF04545">
    <property type="entry name" value="Sigma70_r4"/>
    <property type="match status" value="1"/>
</dbReference>
<dbReference type="EMBL" id="JBHLZU010000002">
    <property type="protein sequence ID" value="MFB9902960.1"/>
    <property type="molecule type" value="Genomic_DNA"/>
</dbReference>
<dbReference type="PRINTS" id="PR00046">
    <property type="entry name" value="SIGMA70FCT"/>
</dbReference>
<accession>A0ABV5ZPZ0</accession>
<dbReference type="SUPFAM" id="SSF88659">
    <property type="entry name" value="Sigma3 and sigma4 domains of RNA polymerase sigma factors"/>
    <property type="match status" value="2"/>
</dbReference>
<dbReference type="RefSeq" id="WP_377850060.1">
    <property type="nucleotide sequence ID" value="NZ_JBHLZU010000002.1"/>
</dbReference>
<dbReference type="InterPro" id="IPR050239">
    <property type="entry name" value="Sigma-70_RNA_pol_init_factors"/>
</dbReference>
<dbReference type="InterPro" id="IPR014284">
    <property type="entry name" value="RNA_pol_sigma-70_dom"/>
</dbReference>
<dbReference type="PROSITE" id="PS00715">
    <property type="entry name" value="SIGMA70_1"/>
    <property type="match status" value="1"/>
</dbReference>
<sequence>MTASATARPVGEEFDWDEEETHQRIRAEAERAVTTDSVRHFLNRLGRVDLLRAHEEVELAKRMEAGLYAAQRLRDNTTTLTAQTRRDLEWIEQDGLRAKGHLVEANLRLVVSLAKRQTGRGMPLLDLIQEGNIGLIRAVEKFDYTKGFKFSTYATWWIRQAIGRALADHARTIRIPVHLVEVLNKLGRVERELLQSLGREPTPDDLARAMDMPVVKVMEIRQYAREPLSLDQAIGDDGESVLSDLIEDGGGVTAVEAVSFAQMRNQIEAVLATLTEREATIVRLRFGLTDGRPRTLNEIGELCGVTRERIRQIESRTMCKLRHPARSHHLRDHLD</sequence>
<organism evidence="8 9">
    <name type="scientific">Allokutzneria oryzae</name>
    <dbReference type="NCBI Taxonomy" id="1378989"/>
    <lineage>
        <taxon>Bacteria</taxon>
        <taxon>Bacillati</taxon>
        <taxon>Actinomycetota</taxon>
        <taxon>Actinomycetes</taxon>
        <taxon>Pseudonocardiales</taxon>
        <taxon>Pseudonocardiaceae</taxon>
        <taxon>Allokutzneria</taxon>
    </lineage>
</organism>
<dbReference type="PROSITE" id="PS00716">
    <property type="entry name" value="SIGMA70_2"/>
    <property type="match status" value="1"/>
</dbReference>
<keyword evidence="1 5" id="KW-0805">Transcription regulation</keyword>
<feature type="domain" description="RNA polymerase sigma-70" evidence="7">
    <location>
        <begin position="295"/>
        <end position="321"/>
    </location>
</feature>
<dbReference type="SUPFAM" id="SSF88946">
    <property type="entry name" value="Sigma2 domain of RNA polymerase sigma factors"/>
    <property type="match status" value="1"/>
</dbReference>
<evidence type="ECO:0000313" key="9">
    <source>
        <dbReference type="Proteomes" id="UP001589693"/>
    </source>
</evidence>
<evidence type="ECO:0000256" key="3">
    <source>
        <dbReference type="ARBA" id="ARBA00023125"/>
    </source>
</evidence>
<evidence type="ECO:0000256" key="5">
    <source>
        <dbReference type="RuleBase" id="RU362124"/>
    </source>
</evidence>
<dbReference type="NCBIfam" id="TIGR02937">
    <property type="entry name" value="sigma70-ECF"/>
    <property type="match status" value="1"/>
</dbReference>
<protein>
    <recommendedName>
        <fullName evidence="5">RNA polymerase sigma factor</fullName>
    </recommendedName>
</protein>
<dbReference type="PANTHER" id="PTHR30603:SF59">
    <property type="entry name" value="RNA POLYMERASE PRINCIPAL SIGMA FACTOR HRDA"/>
    <property type="match status" value="1"/>
</dbReference>
<dbReference type="Gene3D" id="1.10.10.10">
    <property type="entry name" value="Winged helix-like DNA-binding domain superfamily/Winged helix DNA-binding domain"/>
    <property type="match status" value="2"/>
</dbReference>
<dbReference type="InterPro" id="IPR007624">
    <property type="entry name" value="RNA_pol_sigma70_r3"/>
</dbReference>
<dbReference type="InterPro" id="IPR007627">
    <property type="entry name" value="RNA_pol_sigma70_r2"/>
</dbReference>
<keyword evidence="3 5" id="KW-0238">DNA-binding</keyword>
<dbReference type="InterPro" id="IPR007630">
    <property type="entry name" value="RNA_pol_sigma70_r4"/>
</dbReference>
<dbReference type="Pfam" id="PF00140">
    <property type="entry name" value="Sigma70_r1_2"/>
    <property type="match status" value="1"/>
</dbReference>
<dbReference type="Pfam" id="PF04539">
    <property type="entry name" value="Sigma70_r3"/>
    <property type="match status" value="1"/>
</dbReference>
<dbReference type="InterPro" id="IPR013324">
    <property type="entry name" value="RNA_pol_sigma_r3/r4-like"/>
</dbReference>
<dbReference type="InterPro" id="IPR000943">
    <property type="entry name" value="RNA_pol_sigma70"/>
</dbReference>
<dbReference type="PANTHER" id="PTHR30603">
    <property type="entry name" value="RNA POLYMERASE SIGMA FACTOR RPO"/>
    <property type="match status" value="1"/>
</dbReference>
<comment type="similarity">
    <text evidence="5">Belongs to the sigma-70 factor family.</text>
</comment>
<dbReference type="InterPro" id="IPR036388">
    <property type="entry name" value="WH-like_DNA-bd_sf"/>
</dbReference>
<keyword evidence="9" id="KW-1185">Reference proteome</keyword>
<evidence type="ECO:0000256" key="1">
    <source>
        <dbReference type="ARBA" id="ARBA00023015"/>
    </source>
</evidence>
<keyword evidence="2 5" id="KW-0731">Sigma factor</keyword>
<gene>
    <name evidence="8" type="ORF">ACFFQA_03335</name>
</gene>
<dbReference type="InterPro" id="IPR013325">
    <property type="entry name" value="RNA_pol_sigma_r2"/>
</dbReference>
<dbReference type="Proteomes" id="UP001589693">
    <property type="component" value="Unassembled WGS sequence"/>
</dbReference>
<feature type="domain" description="RNA polymerase sigma-70" evidence="6">
    <location>
        <begin position="126"/>
        <end position="139"/>
    </location>
</feature>
<evidence type="ECO:0000259" key="6">
    <source>
        <dbReference type="PROSITE" id="PS00715"/>
    </source>
</evidence>
<dbReference type="Pfam" id="PF04542">
    <property type="entry name" value="Sigma70_r2"/>
    <property type="match status" value="1"/>
</dbReference>
<comment type="function">
    <text evidence="5">Sigma factors are initiation factors that promote the attachment of RNA polymerase to specific initiation sites and are then released.</text>
</comment>
<proteinExistence type="inferred from homology"/>
<evidence type="ECO:0000256" key="4">
    <source>
        <dbReference type="ARBA" id="ARBA00023163"/>
    </source>
</evidence>
<reference evidence="8 9" key="1">
    <citation type="submission" date="2024-09" db="EMBL/GenBank/DDBJ databases">
        <authorList>
            <person name="Sun Q."/>
            <person name="Mori K."/>
        </authorList>
    </citation>
    <scope>NUCLEOTIDE SEQUENCE [LARGE SCALE GENOMIC DNA]</scope>
    <source>
        <strain evidence="8 9">TBRC 7907</strain>
    </source>
</reference>